<evidence type="ECO:0000313" key="2">
    <source>
        <dbReference type="Proteomes" id="UP000237640"/>
    </source>
</evidence>
<gene>
    <name evidence="1" type="ORF">CLV81_2382</name>
</gene>
<dbReference type="SUPFAM" id="SSF55961">
    <property type="entry name" value="Bet v1-like"/>
    <property type="match status" value="1"/>
</dbReference>
<proteinExistence type="predicted"/>
<dbReference type="RefSeq" id="WP_106145312.1">
    <property type="nucleotide sequence ID" value="NZ_PVYX01000002.1"/>
</dbReference>
<dbReference type="OrthoDB" id="1462188at2"/>
<reference evidence="1 2" key="1">
    <citation type="submission" date="2018-03" db="EMBL/GenBank/DDBJ databases">
        <title>Genomic Encyclopedia of Archaeal and Bacterial Type Strains, Phase II (KMG-II): from individual species to whole genera.</title>
        <authorList>
            <person name="Goeker M."/>
        </authorList>
    </citation>
    <scope>NUCLEOTIDE SEQUENCE [LARGE SCALE GENOMIC DNA]</scope>
    <source>
        <strain evidence="1 2">DSM 25027</strain>
    </source>
</reference>
<protein>
    <submittedName>
        <fullName evidence="1">Polyketide cyclase/dehydrase/lipid transport protein</fullName>
    </submittedName>
</protein>
<organism evidence="1 2">
    <name type="scientific">Flagellimonas meridianipacifica</name>
    <dbReference type="NCBI Taxonomy" id="1080225"/>
    <lineage>
        <taxon>Bacteria</taxon>
        <taxon>Pseudomonadati</taxon>
        <taxon>Bacteroidota</taxon>
        <taxon>Flavobacteriia</taxon>
        <taxon>Flavobacteriales</taxon>
        <taxon>Flavobacteriaceae</taxon>
        <taxon>Flagellimonas</taxon>
    </lineage>
</organism>
<dbReference type="Proteomes" id="UP000237640">
    <property type="component" value="Unassembled WGS sequence"/>
</dbReference>
<dbReference type="InterPro" id="IPR023393">
    <property type="entry name" value="START-like_dom_sf"/>
</dbReference>
<comment type="caution">
    <text evidence="1">The sequence shown here is derived from an EMBL/GenBank/DDBJ whole genome shotgun (WGS) entry which is preliminary data.</text>
</comment>
<dbReference type="EMBL" id="PVYX01000002">
    <property type="protein sequence ID" value="PRX53988.1"/>
    <property type="molecule type" value="Genomic_DNA"/>
</dbReference>
<name>A0A2T0M940_9FLAO</name>
<dbReference type="Pfam" id="PF10604">
    <property type="entry name" value="Polyketide_cyc2"/>
    <property type="match status" value="1"/>
</dbReference>
<dbReference type="AlphaFoldDB" id="A0A2T0M940"/>
<evidence type="ECO:0000313" key="1">
    <source>
        <dbReference type="EMBL" id="PRX53988.1"/>
    </source>
</evidence>
<sequence length="175" mass="19798">MPSSKSNINVHQTILVDAGINEVWKALAEDFDKIGEWSSGVNHSEGFGEPVNGSLCGERACKINAPGFSNAKERITVYDKNSYMLSYDLYEGVPSFVKSAEITWMLMPIKEKTQMRVVSKMRATGLLGFLMRGFMRSSTKNALRSMCEELAYYIENNKPHPKKMKAIEKFNKKKK</sequence>
<keyword evidence="2" id="KW-1185">Reference proteome</keyword>
<dbReference type="InterPro" id="IPR019587">
    <property type="entry name" value="Polyketide_cyclase/dehydratase"/>
</dbReference>
<dbReference type="Gene3D" id="3.30.530.20">
    <property type="match status" value="1"/>
</dbReference>
<accession>A0A2T0M940</accession>